<dbReference type="EMBL" id="BLXT01005154">
    <property type="protein sequence ID" value="GFO20441.1"/>
    <property type="molecule type" value="Genomic_DNA"/>
</dbReference>
<feature type="region of interest" description="Disordered" evidence="5">
    <location>
        <begin position="832"/>
        <end position="907"/>
    </location>
</feature>
<dbReference type="PROSITE" id="PS50016">
    <property type="entry name" value="ZF_PHD_2"/>
    <property type="match status" value="3"/>
</dbReference>
<dbReference type="CDD" id="cd15562">
    <property type="entry name" value="PHD2_PHF14"/>
    <property type="match status" value="1"/>
</dbReference>
<dbReference type="SUPFAM" id="SSF57903">
    <property type="entry name" value="FYVE/PHD zinc finger"/>
    <property type="match status" value="3"/>
</dbReference>
<feature type="domain" description="PHD-type" evidence="6">
    <location>
        <begin position="582"/>
        <end position="636"/>
    </location>
</feature>
<dbReference type="Pfam" id="PF13832">
    <property type="entry name" value="zf-HC5HC2H_2"/>
    <property type="match status" value="1"/>
</dbReference>
<dbReference type="Gene3D" id="2.30.30.1150">
    <property type="match status" value="2"/>
</dbReference>
<dbReference type="CDD" id="cd15561">
    <property type="entry name" value="PHD1_PHF14"/>
    <property type="match status" value="1"/>
</dbReference>
<feature type="domain" description="PHD-type" evidence="6">
    <location>
        <begin position="240"/>
        <end position="300"/>
    </location>
</feature>
<dbReference type="Proteomes" id="UP000735302">
    <property type="component" value="Unassembled WGS sequence"/>
</dbReference>
<feature type="region of interest" description="Disordered" evidence="5">
    <location>
        <begin position="669"/>
        <end position="768"/>
    </location>
</feature>
<evidence type="ECO:0000259" key="6">
    <source>
        <dbReference type="PROSITE" id="PS50016"/>
    </source>
</evidence>
<dbReference type="CDD" id="cd15674">
    <property type="entry name" value="ePHD_PHF14"/>
    <property type="match status" value="1"/>
</dbReference>
<evidence type="ECO:0000313" key="9">
    <source>
        <dbReference type="Proteomes" id="UP000735302"/>
    </source>
</evidence>
<dbReference type="AlphaFoldDB" id="A0AAV4BAU3"/>
<dbReference type="PANTHER" id="PTHR13793:SF150">
    <property type="entry name" value="PHD FINGER PROTEIN 14"/>
    <property type="match status" value="1"/>
</dbReference>
<dbReference type="Pfam" id="PF00628">
    <property type="entry name" value="PHD"/>
    <property type="match status" value="3"/>
</dbReference>
<organism evidence="8 9">
    <name type="scientific">Plakobranchus ocellatus</name>
    <dbReference type="NCBI Taxonomy" id="259542"/>
    <lineage>
        <taxon>Eukaryota</taxon>
        <taxon>Metazoa</taxon>
        <taxon>Spiralia</taxon>
        <taxon>Lophotrochozoa</taxon>
        <taxon>Mollusca</taxon>
        <taxon>Gastropoda</taxon>
        <taxon>Heterobranchia</taxon>
        <taxon>Euthyneura</taxon>
        <taxon>Panpulmonata</taxon>
        <taxon>Sacoglossa</taxon>
        <taxon>Placobranchoidea</taxon>
        <taxon>Plakobranchidae</taxon>
        <taxon>Plakobranchus</taxon>
    </lineage>
</organism>
<dbReference type="CDD" id="cd15563">
    <property type="entry name" value="PHD3_PHF14"/>
    <property type="match status" value="1"/>
</dbReference>
<evidence type="ECO:0000259" key="7">
    <source>
        <dbReference type="PROSITE" id="PS51805"/>
    </source>
</evidence>
<feature type="non-terminal residue" evidence="8">
    <location>
        <position position="1"/>
    </location>
</feature>
<dbReference type="SMART" id="SM00249">
    <property type="entry name" value="PHD"/>
    <property type="match status" value="4"/>
</dbReference>
<dbReference type="InterPro" id="IPR050701">
    <property type="entry name" value="Histone_Mod_Regulator"/>
</dbReference>
<dbReference type="InterPro" id="IPR019787">
    <property type="entry name" value="Znf_PHD-finger"/>
</dbReference>
<feature type="compositionally biased region" description="Basic and acidic residues" evidence="5">
    <location>
        <begin position="84"/>
        <end position="97"/>
    </location>
</feature>
<dbReference type="InterPro" id="IPR019786">
    <property type="entry name" value="Zinc_finger_PHD-type_CS"/>
</dbReference>
<proteinExistence type="predicted"/>
<name>A0AAV4BAU3_9GAST</name>
<dbReference type="PANTHER" id="PTHR13793">
    <property type="entry name" value="PHD FINGER PROTEINS"/>
    <property type="match status" value="1"/>
</dbReference>
<evidence type="ECO:0000256" key="3">
    <source>
        <dbReference type="ARBA" id="ARBA00022833"/>
    </source>
</evidence>
<sequence>QRDPRKRRVKPVADSLVQIDFGGLDDEDSEEDSDFDIGSGAADSLDDDENGDSAESDKVEEDEEERDNAVDASEAIKGNGKFKGFKDDGGNEFRGGGDMDSESEIENDDDDDDDEMEESTEDDESEENESCDEAEEDDNEDENEDAGSDKAESPEIKGLGQMWSMIDSDEDDEDYVPKKKKKKSTAQAEQKAVAATQKKPKVKTKKTKKSSSAAKPITNENGAGAAISPEEAAPQARIKVIVCCVCLSDRSGDEDEIVECDNCGISVHEGCYGISENHSTSSTVSSASTEPWFCDACRANAAPVCELCPNSGGIFKETDNGKWVHIVCALYTPGVAFGDVDRLSLVTLFEMPYSKWGARECSLCEDSRFSQTGVCINCDAGMCKAYFHVTCAQREGLLAEVTPEEVMEVADPFFAYCKLHADKMTSKIKRRNWLAIQSHVKTHKPMVADDGAEKLRFQRKLQHHRDKYSAAKLKKPPSWVPAQKMVRHLHTSPSAVRGFLKKAELMGVITQAQTVPVESQEMRKKAQGQPAFTSDFISYFMGEGFMWWWMCPLPHVPEVFKPKKRTRSPSKKDNSNHDSVVIHQCGICNKTMQQHLMAKCDSCKKHFHLGCLNPPLTRMPKKTKLFGWQCSFCALSSSDGSVKSAPNPDQPRKLRDNIKEPDKYFHLSHIQQSLDSQRKKSLLNKRSKQRRQTAEARREKRQKQLRKNSGSSSSKKSSDGSPGKVKLKTPSPPKKYPGGGSSATDIDSRPSLIKKMRTKSPRKVSERAEDVLQQMDIMCAVCNGGGCPADTIRCDECMLCYHLACLDPPVKRSPKVRGYAWHCEACDLIESSGDDGPHRRGSKGKVRHQNQPDRSKPQITLASGREGREASNSIIFDIDVSSEESDKEESDKKDRNKPQITLASGWEGREASNSIIFDIDVSSEESDK</sequence>
<keyword evidence="2 4" id="KW-0863">Zinc-finger</keyword>
<feature type="domain" description="PHD-type" evidence="7">
    <location>
        <begin position="302"/>
        <end position="421"/>
    </location>
</feature>
<feature type="compositionally biased region" description="Basic residues" evidence="5">
    <location>
        <begin position="679"/>
        <end position="691"/>
    </location>
</feature>
<feature type="region of interest" description="Disordered" evidence="5">
    <location>
        <begin position="637"/>
        <end position="656"/>
    </location>
</feature>
<reference evidence="8 9" key="1">
    <citation type="journal article" date="2021" name="Elife">
        <title>Chloroplast acquisition without the gene transfer in kleptoplastic sea slugs, Plakobranchus ocellatus.</title>
        <authorList>
            <person name="Maeda T."/>
            <person name="Takahashi S."/>
            <person name="Yoshida T."/>
            <person name="Shimamura S."/>
            <person name="Takaki Y."/>
            <person name="Nagai Y."/>
            <person name="Toyoda A."/>
            <person name="Suzuki Y."/>
            <person name="Arimoto A."/>
            <person name="Ishii H."/>
            <person name="Satoh N."/>
            <person name="Nishiyama T."/>
            <person name="Hasebe M."/>
            <person name="Maruyama T."/>
            <person name="Minagawa J."/>
            <person name="Obokata J."/>
            <person name="Shigenobu S."/>
        </authorList>
    </citation>
    <scope>NUCLEOTIDE SEQUENCE [LARGE SCALE GENOMIC DNA]</scope>
</reference>
<dbReference type="InterPro" id="IPR011011">
    <property type="entry name" value="Znf_FYVE_PHD"/>
</dbReference>
<evidence type="ECO:0000256" key="4">
    <source>
        <dbReference type="PROSITE-ProRule" id="PRU00146"/>
    </source>
</evidence>
<protein>
    <submittedName>
        <fullName evidence="8">PHD finger protein 14</fullName>
    </submittedName>
</protein>
<feature type="domain" description="PHD-type" evidence="6">
    <location>
        <begin position="776"/>
        <end position="829"/>
    </location>
</feature>
<dbReference type="GO" id="GO:0006357">
    <property type="term" value="P:regulation of transcription by RNA polymerase II"/>
    <property type="evidence" value="ECO:0007669"/>
    <property type="project" value="TreeGrafter"/>
</dbReference>
<evidence type="ECO:0000256" key="2">
    <source>
        <dbReference type="ARBA" id="ARBA00022771"/>
    </source>
</evidence>
<dbReference type="InterPro" id="IPR001965">
    <property type="entry name" value="Znf_PHD"/>
</dbReference>
<dbReference type="GO" id="GO:0008270">
    <property type="term" value="F:zinc ion binding"/>
    <property type="evidence" value="ECO:0007669"/>
    <property type="project" value="UniProtKB-KW"/>
</dbReference>
<dbReference type="InterPro" id="IPR013083">
    <property type="entry name" value="Znf_RING/FYVE/PHD"/>
</dbReference>
<feature type="compositionally biased region" description="Basic residues" evidence="5">
    <location>
        <begin position="198"/>
        <end position="209"/>
    </location>
</feature>
<dbReference type="PROSITE" id="PS51805">
    <property type="entry name" value="EPHD"/>
    <property type="match status" value="1"/>
</dbReference>
<feature type="compositionally biased region" description="Basic residues" evidence="5">
    <location>
        <begin position="839"/>
        <end position="848"/>
    </location>
</feature>
<accession>A0AAV4BAU3</accession>
<dbReference type="PROSITE" id="PS01359">
    <property type="entry name" value="ZF_PHD_1"/>
    <property type="match status" value="2"/>
</dbReference>
<feature type="compositionally biased region" description="Acidic residues" evidence="5">
    <location>
        <begin position="23"/>
        <end position="35"/>
    </location>
</feature>
<feature type="compositionally biased region" description="Basic residues" evidence="5">
    <location>
        <begin position="752"/>
        <end position="762"/>
    </location>
</feature>
<keyword evidence="9" id="KW-1185">Reference proteome</keyword>
<keyword evidence="1" id="KW-0479">Metal-binding</keyword>
<feature type="compositionally biased region" description="Acidic residues" evidence="5">
    <location>
        <begin position="99"/>
        <end position="146"/>
    </location>
</feature>
<feature type="compositionally biased region" description="Low complexity" evidence="5">
    <location>
        <begin position="709"/>
        <end position="724"/>
    </location>
</feature>
<evidence type="ECO:0000313" key="8">
    <source>
        <dbReference type="EMBL" id="GFO20441.1"/>
    </source>
</evidence>
<keyword evidence="3" id="KW-0862">Zinc</keyword>
<evidence type="ECO:0000256" key="5">
    <source>
        <dbReference type="SAM" id="MobiDB-lite"/>
    </source>
</evidence>
<dbReference type="InterPro" id="IPR034732">
    <property type="entry name" value="EPHD"/>
</dbReference>
<gene>
    <name evidence="8" type="ORF">PoB_004694600</name>
</gene>
<feature type="region of interest" description="Disordered" evidence="5">
    <location>
        <begin position="19"/>
        <end position="231"/>
    </location>
</feature>
<dbReference type="Gene3D" id="3.30.40.10">
    <property type="entry name" value="Zinc/RING finger domain, C3HC4 (zinc finger)"/>
    <property type="match status" value="2"/>
</dbReference>
<feature type="compositionally biased region" description="Acidic residues" evidence="5">
    <location>
        <begin position="44"/>
        <end position="66"/>
    </location>
</feature>
<comment type="caution">
    <text evidence="8">The sequence shown here is derived from an EMBL/GenBank/DDBJ whole genome shotgun (WGS) entry which is preliminary data.</text>
</comment>
<evidence type="ECO:0000256" key="1">
    <source>
        <dbReference type="ARBA" id="ARBA00022723"/>
    </source>
</evidence>